<evidence type="ECO:0000256" key="1">
    <source>
        <dbReference type="SAM" id="MobiDB-lite"/>
    </source>
</evidence>
<feature type="region of interest" description="Disordered" evidence="1">
    <location>
        <begin position="53"/>
        <end position="74"/>
    </location>
</feature>
<gene>
    <name evidence="2" type="ORF">PECAL_4P05530</name>
</gene>
<name>A0A8J2SIJ4_9STRA</name>
<dbReference type="Proteomes" id="UP000789595">
    <property type="component" value="Unassembled WGS sequence"/>
</dbReference>
<sequence>MPTGRFSGMSSVLSAAQRNSEGHGWPRNLAAFFDFVEELLRRFRCGDGCCGGVSAESSSSSTTGTGGARTGKPSHDTVCTSFALASGGDGGGVTIFGANNDLASPKKVSWASSKRDLRSGVGRATKREGRGSPHMPTSSFPMRASPQDGTSKTKSSKMACGGNMGAGFTRSREAGKGTHLRRRRLHAARARPGPPGSCPRTPRAGARRALRRTRTTALGRKTGRAARRA</sequence>
<feature type="compositionally biased region" description="Basic residues" evidence="1">
    <location>
        <begin position="205"/>
        <end position="214"/>
    </location>
</feature>
<protein>
    <submittedName>
        <fullName evidence="2">Uncharacterized protein</fullName>
    </submittedName>
</protein>
<feature type="region of interest" description="Disordered" evidence="1">
    <location>
        <begin position="111"/>
        <end position="229"/>
    </location>
</feature>
<comment type="caution">
    <text evidence="2">The sequence shown here is derived from an EMBL/GenBank/DDBJ whole genome shotgun (WGS) entry which is preliminary data.</text>
</comment>
<evidence type="ECO:0000313" key="3">
    <source>
        <dbReference type="Proteomes" id="UP000789595"/>
    </source>
</evidence>
<feature type="compositionally biased region" description="Basic residues" evidence="1">
    <location>
        <begin position="178"/>
        <end position="189"/>
    </location>
</feature>
<dbReference type="EMBL" id="CAKKNE010000004">
    <property type="protein sequence ID" value="CAH0373363.1"/>
    <property type="molecule type" value="Genomic_DNA"/>
</dbReference>
<evidence type="ECO:0000313" key="2">
    <source>
        <dbReference type="EMBL" id="CAH0373363.1"/>
    </source>
</evidence>
<organism evidence="2 3">
    <name type="scientific">Pelagomonas calceolata</name>
    <dbReference type="NCBI Taxonomy" id="35677"/>
    <lineage>
        <taxon>Eukaryota</taxon>
        <taxon>Sar</taxon>
        <taxon>Stramenopiles</taxon>
        <taxon>Ochrophyta</taxon>
        <taxon>Pelagophyceae</taxon>
        <taxon>Pelagomonadales</taxon>
        <taxon>Pelagomonadaceae</taxon>
        <taxon>Pelagomonas</taxon>
    </lineage>
</organism>
<dbReference type="AlphaFoldDB" id="A0A8J2SIJ4"/>
<proteinExistence type="predicted"/>
<reference evidence="2" key="1">
    <citation type="submission" date="2021-11" db="EMBL/GenBank/DDBJ databases">
        <authorList>
            <consortium name="Genoscope - CEA"/>
            <person name="William W."/>
        </authorList>
    </citation>
    <scope>NUCLEOTIDE SEQUENCE</scope>
</reference>
<feature type="compositionally biased region" description="Low complexity" evidence="1">
    <location>
        <begin position="53"/>
        <end position="63"/>
    </location>
</feature>
<accession>A0A8J2SIJ4</accession>
<keyword evidence="3" id="KW-1185">Reference proteome</keyword>